<sequence length="62" mass="7166">MKSFTTDTRHLSHQMYLNALSWDGKAWAGEGGNIYSPSENVRSWVPWTKWHDDPLNAGYPTR</sequence>
<gene>
    <name evidence="1" type="ORF">LCGC14_2358290</name>
</gene>
<dbReference type="EMBL" id="LAZR01034483">
    <property type="protein sequence ID" value="KKL45177.1"/>
    <property type="molecule type" value="Genomic_DNA"/>
</dbReference>
<comment type="caution">
    <text evidence="1">The sequence shown here is derived from an EMBL/GenBank/DDBJ whole genome shotgun (WGS) entry which is preliminary data.</text>
</comment>
<proteinExistence type="predicted"/>
<organism evidence="1">
    <name type="scientific">marine sediment metagenome</name>
    <dbReference type="NCBI Taxonomy" id="412755"/>
    <lineage>
        <taxon>unclassified sequences</taxon>
        <taxon>metagenomes</taxon>
        <taxon>ecological metagenomes</taxon>
    </lineage>
</organism>
<reference evidence="1" key="1">
    <citation type="journal article" date="2015" name="Nature">
        <title>Complex archaea that bridge the gap between prokaryotes and eukaryotes.</title>
        <authorList>
            <person name="Spang A."/>
            <person name="Saw J.H."/>
            <person name="Jorgensen S.L."/>
            <person name="Zaremba-Niedzwiedzka K."/>
            <person name="Martijn J."/>
            <person name="Lind A.E."/>
            <person name="van Eijk R."/>
            <person name="Schleper C."/>
            <person name="Guy L."/>
            <person name="Ettema T.J."/>
        </authorList>
    </citation>
    <scope>NUCLEOTIDE SEQUENCE</scope>
</reference>
<name>A0A0F9F274_9ZZZZ</name>
<protein>
    <submittedName>
        <fullName evidence="1">Uncharacterized protein</fullName>
    </submittedName>
</protein>
<evidence type="ECO:0000313" key="1">
    <source>
        <dbReference type="EMBL" id="KKL45177.1"/>
    </source>
</evidence>
<accession>A0A0F9F274</accession>
<dbReference type="AlphaFoldDB" id="A0A0F9F274"/>